<name>A0A1S2PSC4_9ACTN</name>
<dbReference type="AlphaFoldDB" id="A0A1S2PSC4"/>
<feature type="region of interest" description="Disordered" evidence="1">
    <location>
        <begin position="344"/>
        <end position="376"/>
    </location>
</feature>
<protein>
    <recommendedName>
        <fullName evidence="4">UL36 very large tegument protein</fullName>
    </recommendedName>
</protein>
<evidence type="ECO:0000313" key="3">
    <source>
        <dbReference type="Proteomes" id="UP000179642"/>
    </source>
</evidence>
<feature type="compositionally biased region" description="Gly residues" evidence="1">
    <location>
        <begin position="211"/>
        <end position="226"/>
    </location>
</feature>
<organism evidence="2 3">
    <name type="scientific">Streptomyces monashensis</name>
    <dbReference type="NCBI Taxonomy" id="1678012"/>
    <lineage>
        <taxon>Bacteria</taxon>
        <taxon>Bacillati</taxon>
        <taxon>Actinomycetota</taxon>
        <taxon>Actinomycetes</taxon>
        <taxon>Kitasatosporales</taxon>
        <taxon>Streptomycetaceae</taxon>
        <taxon>Streptomyces</taxon>
    </lineage>
</organism>
<accession>A0A1S2PSC4</accession>
<feature type="region of interest" description="Disordered" evidence="1">
    <location>
        <begin position="275"/>
        <end position="321"/>
    </location>
</feature>
<evidence type="ECO:0000313" key="2">
    <source>
        <dbReference type="EMBL" id="OIJ96285.1"/>
    </source>
</evidence>
<dbReference type="EMBL" id="MLYO01000062">
    <property type="protein sequence ID" value="OIJ96285.1"/>
    <property type="molecule type" value="Genomic_DNA"/>
</dbReference>
<dbReference type="Proteomes" id="UP000179642">
    <property type="component" value="Unassembled WGS sequence"/>
</dbReference>
<evidence type="ECO:0000256" key="1">
    <source>
        <dbReference type="SAM" id="MobiDB-lite"/>
    </source>
</evidence>
<reference evidence="2 3" key="1">
    <citation type="submission" date="2016-10" db="EMBL/GenBank/DDBJ databases">
        <title>Genome sequence of Streptomyces sp. MUSC 1.</title>
        <authorList>
            <person name="Lee L.-H."/>
            <person name="Ser H.-L."/>
            <person name="Law J.W.-F."/>
        </authorList>
    </citation>
    <scope>NUCLEOTIDE SEQUENCE [LARGE SCALE GENOMIC DNA]</scope>
    <source>
        <strain evidence="2 3">MUSC 1</strain>
    </source>
</reference>
<evidence type="ECO:0008006" key="4">
    <source>
        <dbReference type="Google" id="ProtNLM"/>
    </source>
</evidence>
<comment type="caution">
    <text evidence="2">The sequence shown here is derived from an EMBL/GenBank/DDBJ whole genome shotgun (WGS) entry which is preliminary data.</text>
</comment>
<feature type="region of interest" description="Disordered" evidence="1">
    <location>
        <begin position="171"/>
        <end position="238"/>
    </location>
</feature>
<sequence length="554" mass="57277">MAVGRLPGPVWEFAGCLDGLLARLDQGEGWSGVFWQRDPEGMRACLEGREVPPWDVVEALLDDLAAVYGTAAADAERARARSLYRAALASCDARPGARAALADRLDVMLREQRYAAERQAELTRLLTTGAPGADLDSLRLDLAWAHDDHARASARCEELRGRLAELDRRATVHRAGSVRERPAPGGGPPADRPGRAEAPVADGVRAEVPVRGGGGSVEVSSGGGAGSAEVPVDDGGRAEVRVGGRAGWAEVPGGAGAVEAPVAAAPFAPASPTVVVPEPDPVPPPPAARHAPHSAAGPPPDSGSLPVPGATPRKRRRGSARFAGMAEDEAAPVVVPQAPVAAARAPQAAESARPRGARFAGAAERPAEAETARVEHVDTGADAAVAEAVGRLARLRAAGRSGEAHALLADVAQWPPARFPLLADALHRAGLGADWATLLWEAASLPAQRLAGVADALAAAGRDGDGRQLLRQGVARPAEQVGSAVLRLADDGRRREARALLDACVRGRTAQEAARTVAPEPGRLVPLLLDAARGVSEERHWDLVHALRVAGYGV</sequence>
<keyword evidence="3" id="KW-1185">Reference proteome</keyword>
<feature type="compositionally biased region" description="Basic and acidic residues" evidence="1">
    <location>
        <begin position="365"/>
        <end position="376"/>
    </location>
</feature>
<dbReference type="RefSeq" id="WP_071384577.1">
    <property type="nucleotide sequence ID" value="NZ_MLYO01000062.1"/>
</dbReference>
<gene>
    <name evidence="2" type="ORF">BIV23_32525</name>
</gene>
<feature type="compositionally biased region" description="Pro residues" evidence="1">
    <location>
        <begin position="278"/>
        <end position="287"/>
    </location>
</feature>
<proteinExistence type="predicted"/>